<protein>
    <submittedName>
        <fullName evidence="8">Putative small lipoprotein YifL</fullName>
    </submittedName>
</protein>
<dbReference type="EMBL" id="JACHHX010000007">
    <property type="protein sequence ID" value="MBB5015417.1"/>
    <property type="molecule type" value="Genomic_DNA"/>
</dbReference>
<keyword evidence="5" id="KW-0998">Cell outer membrane</keyword>
<evidence type="ECO:0000313" key="8">
    <source>
        <dbReference type="EMBL" id="MBB5015417.1"/>
    </source>
</evidence>
<keyword evidence="4" id="KW-0564">Palmitate</keyword>
<dbReference type="Proteomes" id="UP000519004">
    <property type="component" value="Unassembled WGS sequence"/>
</dbReference>
<evidence type="ECO:0000256" key="7">
    <source>
        <dbReference type="SAM" id="SignalP"/>
    </source>
</evidence>
<evidence type="ECO:0000256" key="2">
    <source>
        <dbReference type="ARBA" id="ARBA00022729"/>
    </source>
</evidence>
<evidence type="ECO:0000256" key="5">
    <source>
        <dbReference type="ARBA" id="ARBA00023237"/>
    </source>
</evidence>
<dbReference type="InterPro" id="IPR032831">
    <property type="entry name" value="LptM_cons"/>
</dbReference>
<feature type="signal peptide" evidence="7">
    <location>
        <begin position="1"/>
        <end position="18"/>
    </location>
</feature>
<accession>A0A7W7XZP8</accession>
<keyword evidence="6 8" id="KW-0449">Lipoprotein</keyword>
<organism evidence="8 9">
    <name type="scientific">Rehaibacterium terrae</name>
    <dbReference type="NCBI Taxonomy" id="1341696"/>
    <lineage>
        <taxon>Bacteria</taxon>
        <taxon>Pseudomonadati</taxon>
        <taxon>Pseudomonadota</taxon>
        <taxon>Gammaproteobacteria</taxon>
        <taxon>Lysobacterales</taxon>
        <taxon>Lysobacteraceae</taxon>
        <taxon>Rehaibacterium</taxon>
    </lineage>
</organism>
<name>A0A7W7XZP8_9GAMM</name>
<evidence type="ECO:0000256" key="4">
    <source>
        <dbReference type="ARBA" id="ARBA00023139"/>
    </source>
</evidence>
<feature type="chain" id="PRO_5031188229" evidence="7">
    <location>
        <begin position="19"/>
        <end position="38"/>
    </location>
</feature>
<dbReference type="RefSeq" id="WP_183948109.1">
    <property type="nucleotide sequence ID" value="NZ_JACHHX010000007.1"/>
</dbReference>
<keyword evidence="3" id="KW-0472">Membrane</keyword>
<proteinExistence type="predicted"/>
<keyword evidence="2 7" id="KW-0732">Signal</keyword>
<evidence type="ECO:0000256" key="1">
    <source>
        <dbReference type="ARBA" id="ARBA00004459"/>
    </source>
</evidence>
<sequence length="38" mass="3845">MKTTLRALLLAAVLVSVAACGNKGPLVLPKPDSAAPTR</sequence>
<dbReference type="Pfam" id="PF13627">
    <property type="entry name" value="LptM_cons"/>
    <property type="match status" value="1"/>
</dbReference>
<dbReference type="GO" id="GO:0009279">
    <property type="term" value="C:cell outer membrane"/>
    <property type="evidence" value="ECO:0007669"/>
    <property type="project" value="UniProtKB-SubCell"/>
</dbReference>
<reference evidence="8 9" key="1">
    <citation type="submission" date="2020-08" db="EMBL/GenBank/DDBJ databases">
        <title>Genomic Encyclopedia of Type Strains, Phase IV (KMG-IV): sequencing the most valuable type-strain genomes for metagenomic binning, comparative biology and taxonomic classification.</title>
        <authorList>
            <person name="Goeker M."/>
        </authorList>
    </citation>
    <scope>NUCLEOTIDE SEQUENCE [LARGE SCALE GENOMIC DNA]</scope>
    <source>
        <strain evidence="8 9">DSM 25897</strain>
    </source>
</reference>
<dbReference type="AlphaFoldDB" id="A0A7W7XZP8"/>
<evidence type="ECO:0000256" key="3">
    <source>
        <dbReference type="ARBA" id="ARBA00023136"/>
    </source>
</evidence>
<gene>
    <name evidence="8" type="ORF">HNQ58_001315</name>
</gene>
<comment type="subcellular location">
    <subcellularLocation>
        <location evidence="1">Cell outer membrane</location>
        <topology evidence="1">Lipid-anchor</topology>
    </subcellularLocation>
</comment>
<evidence type="ECO:0000313" key="9">
    <source>
        <dbReference type="Proteomes" id="UP000519004"/>
    </source>
</evidence>
<dbReference type="PROSITE" id="PS51257">
    <property type="entry name" value="PROKAR_LIPOPROTEIN"/>
    <property type="match status" value="1"/>
</dbReference>
<evidence type="ECO:0000256" key="6">
    <source>
        <dbReference type="ARBA" id="ARBA00023288"/>
    </source>
</evidence>
<comment type="caution">
    <text evidence="8">The sequence shown here is derived from an EMBL/GenBank/DDBJ whole genome shotgun (WGS) entry which is preliminary data.</text>
</comment>
<keyword evidence="9" id="KW-1185">Reference proteome</keyword>
<dbReference type="NCBIfam" id="NF047847">
    <property type="entry name" value="SS_mature_LptM"/>
    <property type="match status" value="1"/>
</dbReference>